<dbReference type="AlphaFoldDB" id="A0A9N9D1R5"/>
<accession>A0A9N9D1R5</accession>
<gene>
    <name evidence="1" type="ORF">FMOSSE_LOCUS9933</name>
</gene>
<dbReference type="EMBL" id="CAJVPP010003078">
    <property type="protein sequence ID" value="CAG8620064.1"/>
    <property type="molecule type" value="Genomic_DNA"/>
</dbReference>
<keyword evidence="2" id="KW-1185">Reference proteome</keyword>
<sequence>MAYSIAKTVINIVLKTESDNELQHLINQMTDFYVTMIQDTLRMKNAIELSKKMQFMKL</sequence>
<protein>
    <submittedName>
        <fullName evidence="1">16163_t:CDS:1</fullName>
    </submittedName>
</protein>
<name>A0A9N9D1R5_FUNMO</name>
<reference evidence="1" key="1">
    <citation type="submission" date="2021-06" db="EMBL/GenBank/DDBJ databases">
        <authorList>
            <person name="Kallberg Y."/>
            <person name="Tangrot J."/>
            <person name="Rosling A."/>
        </authorList>
    </citation>
    <scope>NUCLEOTIDE SEQUENCE</scope>
    <source>
        <strain evidence="1">87-6 pot B 2015</strain>
    </source>
</reference>
<comment type="caution">
    <text evidence="1">The sequence shown here is derived from an EMBL/GenBank/DDBJ whole genome shotgun (WGS) entry which is preliminary data.</text>
</comment>
<proteinExistence type="predicted"/>
<evidence type="ECO:0000313" key="2">
    <source>
        <dbReference type="Proteomes" id="UP000789375"/>
    </source>
</evidence>
<dbReference type="Proteomes" id="UP000789375">
    <property type="component" value="Unassembled WGS sequence"/>
</dbReference>
<organism evidence="1 2">
    <name type="scientific">Funneliformis mosseae</name>
    <name type="common">Endomycorrhizal fungus</name>
    <name type="synonym">Glomus mosseae</name>
    <dbReference type="NCBI Taxonomy" id="27381"/>
    <lineage>
        <taxon>Eukaryota</taxon>
        <taxon>Fungi</taxon>
        <taxon>Fungi incertae sedis</taxon>
        <taxon>Mucoromycota</taxon>
        <taxon>Glomeromycotina</taxon>
        <taxon>Glomeromycetes</taxon>
        <taxon>Glomerales</taxon>
        <taxon>Glomeraceae</taxon>
        <taxon>Funneliformis</taxon>
    </lineage>
</organism>
<evidence type="ECO:0000313" key="1">
    <source>
        <dbReference type="EMBL" id="CAG8620064.1"/>
    </source>
</evidence>